<dbReference type="InterPro" id="IPR003006">
    <property type="entry name" value="Ig/MHC_CS"/>
</dbReference>
<dbReference type="PROSITE" id="PS00290">
    <property type="entry name" value="IG_MHC"/>
    <property type="match status" value="3"/>
</dbReference>
<feature type="domain" description="Ig-like" evidence="3">
    <location>
        <begin position="120"/>
        <end position="207"/>
    </location>
</feature>
<dbReference type="Pfam" id="PF07654">
    <property type="entry name" value="C1-set"/>
    <property type="match status" value="3"/>
</dbReference>
<proteinExistence type="predicted"/>
<evidence type="ECO:0000313" key="4">
    <source>
        <dbReference type="Ensembl" id="ENSSPUP00000000778.1"/>
    </source>
</evidence>
<dbReference type="Ensembl" id="ENSSPUT00000000820.1">
    <property type="protein sequence ID" value="ENSSPUP00000000778.1"/>
    <property type="gene ID" value="ENSSPUG00000000640.1"/>
</dbReference>
<dbReference type="OMA" id="MVHVIYC"/>
<dbReference type="Proteomes" id="UP000694392">
    <property type="component" value="Unplaced"/>
</dbReference>
<dbReference type="InterPro" id="IPR013783">
    <property type="entry name" value="Ig-like_fold"/>
</dbReference>
<reference evidence="4" key="1">
    <citation type="submission" date="2025-08" db="UniProtKB">
        <authorList>
            <consortium name="Ensembl"/>
        </authorList>
    </citation>
    <scope>IDENTIFICATION</scope>
</reference>
<dbReference type="Gene3D" id="2.60.40.10">
    <property type="entry name" value="Immunoglobulins"/>
    <property type="match status" value="3"/>
</dbReference>
<dbReference type="PROSITE" id="PS50835">
    <property type="entry name" value="IG_LIKE"/>
    <property type="match status" value="3"/>
</dbReference>
<keyword evidence="5" id="KW-1185">Reference proteome</keyword>
<reference evidence="4" key="2">
    <citation type="submission" date="2025-09" db="UniProtKB">
        <authorList>
            <consortium name="Ensembl"/>
        </authorList>
    </citation>
    <scope>IDENTIFICATION</scope>
</reference>
<feature type="compositionally biased region" description="Basic and acidic residues" evidence="2">
    <location>
        <begin position="1"/>
        <end position="10"/>
    </location>
</feature>
<dbReference type="InterPro" id="IPR003597">
    <property type="entry name" value="Ig_C1-set"/>
</dbReference>
<dbReference type="SMART" id="SM00407">
    <property type="entry name" value="IGc1"/>
    <property type="match status" value="3"/>
</dbReference>
<organism evidence="4 5">
    <name type="scientific">Sphenodon punctatus</name>
    <name type="common">Tuatara</name>
    <name type="synonym">Hatteria punctata</name>
    <dbReference type="NCBI Taxonomy" id="8508"/>
    <lineage>
        <taxon>Eukaryota</taxon>
        <taxon>Metazoa</taxon>
        <taxon>Chordata</taxon>
        <taxon>Craniata</taxon>
        <taxon>Vertebrata</taxon>
        <taxon>Euteleostomi</taxon>
        <taxon>Lepidosauria</taxon>
        <taxon>Sphenodontia</taxon>
        <taxon>Sphenodontidae</taxon>
        <taxon>Sphenodon</taxon>
    </lineage>
</organism>
<dbReference type="CDD" id="cd00098">
    <property type="entry name" value="IgC1"/>
    <property type="match status" value="1"/>
</dbReference>
<dbReference type="GeneTree" id="ENSGT00940000161491"/>
<evidence type="ECO:0000256" key="1">
    <source>
        <dbReference type="ARBA" id="ARBA00023319"/>
    </source>
</evidence>
<dbReference type="PANTHER" id="PTHR23411">
    <property type="entry name" value="TAPASIN"/>
    <property type="match status" value="1"/>
</dbReference>
<dbReference type="InterPro" id="IPR007110">
    <property type="entry name" value="Ig-like_dom"/>
</dbReference>
<feature type="domain" description="Ig-like" evidence="3">
    <location>
        <begin position="214"/>
        <end position="315"/>
    </location>
</feature>
<evidence type="ECO:0000313" key="5">
    <source>
        <dbReference type="Proteomes" id="UP000694392"/>
    </source>
</evidence>
<feature type="compositionally biased region" description="Polar residues" evidence="2">
    <location>
        <begin position="11"/>
        <end position="20"/>
    </location>
</feature>
<evidence type="ECO:0000259" key="3">
    <source>
        <dbReference type="PROSITE" id="PS50835"/>
    </source>
</evidence>
<dbReference type="InterPro" id="IPR050380">
    <property type="entry name" value="Immune_Resp_Modulators"/>
</dbReference>
<dbReference type="FunFam" id="2.60.40.10:FF:000998">
    <property type="entry name" value="Immunoglobulin heavy constant epsilon"/>
    <property type="match status" value="1"/>
</dbReference>
<keyword evidence="1" id="KW-0393">Immunoglobulin domain</keyword>
<protein>
    <recommendedName>
        <fullName evidence="3">Ig-like domain-containing protein</fullName>
    </recommendedName>
</protein>
<evidence type="ECO:0000256" key="2">
    <source>
        <dbReference type="SAM" id="MobiDB-lite"/>
    </source>
</evidence>
<name>A0A8D0G0J4_SPHPU</name>
<dbReference type="InterPro" id="IPR036179">
    <property type="entry name" value="Ig-like_dom_sf"/>
</dbReference>
<accession>A0A8D0G0J4</accession>
<dbReference type="SUPFAM" id="SSF48726">
    <property type="entry name" value="Immunoglobulin"/>
    <property type="match status" value="3"/>
</dbReference>
<dbReference type="AlphaFoldDB" id="A0A8D0G0J4"/>
<sequence>MTVKDTDTQKSRPTLTTSRTYRNNPLESRVALIIVCDVVGFRPKDISVTWKMNNKPVPKQQYDNGPVEDSNNAYTTYSILRVETGKAVTNYTCVVHHSSDEKPISVTERVSFAPSEPQAPTIEILQSIDQKAKTVKLMCLAYNYRPGGATVKWEGGSELFTERRTENGNYEASNHFTVPLVNWEEGKDYTCKVEHTRTNTNIIKKTSSKGPCSPPTPLSAFLLPPSLEDLFIAQKATVTCLVTGMTTPTGLEVLWSRGSGGQLEVTTGEPVPQANGTYNAVSVLKLCVEDWTAGETFTCTVKHKDAPSAIVKTIRKDHGMKNGGEMKGRGSRCVREGY</sequence>
<feature type="region of interest" description="Disordered" evidence="2">
    <location>
        <begin position="1"/>
        <end position="20"/>
    </location>
</feature>
<feature type="domain" description="Ig-like" evidence="3">
    <location>
        <begin position="13"/>
        <end position="105"/>
    </location>
</feature>